<dbReference type="Gene3D" id="2.120.10.30">
    <property type="entry name" value="TolB, C-terminal domain"/>
    <property type="match status" value="2"/>
</dbReference>
<proteinExistence type="predicted"/>
<dbReference type="SMART" id="SM00181">
    <property type="entry name" value="EGF"/>
    <property type="match status" value="2"/>
</dbReference>
<dbReference type="SUPFAM" id="SSF63825">
    <property type="entry name" value="YWTD domain"/>
    <property type="match status" value="2"/>
</dbReference>
<dbReference type="AlphaFoldDB" id="A0A6A4WSU7"/>
<keyword evidence="1" id="KW-0245">EGF-like domain</keyword>
<dbReference type="GO" id="GO:0005886">
    <property type="term" value="C:plasma membrane"/>
    <property type="evidence" value="ECO:0007669"/>
    <property type="project" value="TreeGrafter"/>
</dbReference>
<feature type="signal peptide" evidence="2">
    <location>
        <begin position="1"/>
        <end position="25"/>
    </location>
</feature>
<dbReference type="EMBL" id="VIIS01000772">
    <property type="protein sequence ID" value="KAF0305248.1"/>
    <property type="molecule type" value="Genomic_DNA"/>
</dbReference>
<feature type="chain" id="PRO_5025603542" evidence="2">
    <location>
        <begin position="26"/>
        <end position="696"/>
    </location>
</feature>
<reference evidence="4 5" key="1">
    <citation type="submission" date="2019-07" db="EMBL/GenBank/DDBJ databases">
        <title>Draft genome assembly of a fouling barnacle, Amphibalanus amphitrite (Darwin, 1854): The first reference genome for Thecostraca.</title>
        <authorList>
            <person name="Kim W."/>
        </authorList>
    </citation>
    <scope>NUCLEOTIDE SEQUENCE [LARGE SCALE GENOMIC DNA]</scope>
    <source>
        <strain evidence="4">SNU_AA5</strain>
        <tissue evidence="4">Soma without cirri and trophi</tissue>
    </source>
</reference>
<name>A0A6A4WSU7_AMPAM</name>
<sequence length="696" mass="76182">MQPAVRVLAAAAALLPLAAPAPAPAMDGSVVAVSESGILHLDASGALIAWRPEVSQWWQAWHVATNPRNGTACWVSSPEDQSVAGVMRCAPITSLNETWDLPQPRDFSVSKVDAVAFDWVEENWYLTVSRVNYVCSYMFDRCAKLGKSGGNVRYFAAYDIPHRLLFRIATEQAGPYKLEVVNLDGSDVRVLPTELGYPAGLAVDPVKQEVYVIDQGERSFEYAVYKLDYNGEGKKLVTNLGREGFGVSWRRSMDVVDGNVVIMHGDQKVISSMSTSDTERVDLVTGAVKGATVPALESVEKLLAVKIFSSASQPETENQCADAGCVEFCIPTAANGTAGATCLCPPGEKLVDLSCHKEYPLYAVISGGDKLQVVDMQTNEVKTVLDGLTNVTRVDFLWTGGEEFLLFWVDAGSVFSGRWLIGGAVTDVRTLFEASETVYAVDAAVDWVHRHLLWMERDTTASSSKQFTVVLSSLDGAHQKKISNTYGKRKRAMFVFMSGHQVGYAQDQWGDLEFETIEMTGSTGWSSIGSYGNKWLRSMPDVVAVHHSLSGEAWRARFFWVNADEQSIQQLSKTNIFAKMELSSLLKHPTLSDAGGLDVLDDRVFWTERATGRLWTANSRTGEDARALNATTAGGSLRLLSPWRQPPPDPRFVGCDVATRSGCSHFCVTGLESFERVPVCVCPDGMELADDKKTCQ</sequence>
<comment type="caution">
    <text evidence="4">The sequence shown here is derived from an EMBL/GenBank/DDBJ whole genome shotgun (WGS) entry which is preliminary data.</text>
</comment>
<evidence type="ECO:0000313" key="4">
    <source>
        <dbReference type="EMBL" id="KAF0305248.1"/>
    </source>
</evidence>
<accession>A0A6A4WSU7</accession>
<dbReference type="PANTHER" id="PTHR46513">
    <property type="entry name" value="VITELLOGENIN RECEPTOR-LIKE PROTEIN-RELATED-RELATED"/>
    <property type="match status" value="1"/>
</dbReference>
<keyword evidence="2" id="KW-0732">Signal</keyword>
<protein>
    <submittedName>
        <fullName evidence="4">Low-density lipoprotein receptor-related protein 4</fullName>
    </submittedName>
</protein>
<dbReference type="Proteomes" id="UP000440578">
    <property type="component" value="Unassembled WGS sequence"/>
</dbReference>
<dbReference type="OrthoDB" id="21182at2759"/>
<evidence type="ECO:0000256" key="2">
    <source>
        <dbReference type="SAM" id="SignalP"/>
    </source>
</evidence>
<dbReference type="GO" id="GO:0017147">
    <property type="term" value="F:Wnt-protein binding"/>
    <property type="evidence" value="ECO:0007669"/>
    <property type="project" value="TreeGrafter"/>
</dbReference>
<evidence type="ECO:0000313" key="5">
    <source>
        <dbReference type="Proteomes" id="UP000440578"/>
    </source>
</evidence>
<gene>
    <name evidence="4" type="primary">Lrp4_2</name>
    <name evidence="4" type="ORF">FJT64_023074</name>
</gene>
<dbReference type="PANTHER" id="PTHR46513:SF13">
    <property type="entry name" value="EGF-LIKE DOMAIN-CONTAINING PROTEIN"/>
    <property type="match status" value="1"/>
</dbReference>
<dbReference type="Gene3D" id="2.10.25.10">
    <property type="entry name" value="Laminin"/>
    <property type="match status" value="1"/>
</dbReference>
<dbReference type="InterPro" id="IPR009030">
    <property type="entry name" value="Growth_fac_rcpt_cys_sf"/>
</dbReference>
<feature type="domain" description="EGF-like" evidence="3">
    <location>
        <begin position="319"/>
        <end position="356"/>
    </location>
</feature>
<dbReference type="GO" id="GO:0060070">
    <property type="term" value="P:canonical Wnt signaling pathway"/>
    <property type="evidence" value="ECO:0007669"/>
    <property type="project" value="TreeGrafter"/>
</dbReference>
<evidence type="ECO:0000259" key="3">
    <source>
        <dbReference type="SMART" id="SM00181"/>
    </source>
</evidence>
<dbReference type="InterPro" id="IPR000742">
    <property type="entry name" value="EGF"/>
</dbReference>
<dbReference type="InterPro" id="IPR011042">
    <property type="entry name" value="6-blade_b-propeller_TolB-like"/>
</dbReference>
<feature type="domain" description="EGF-like" evidence="3">
    <location>
        <begin position="654"/>
        <end position="696"/>
    </location>
</feature>
<keyword evidence="5" id="KW-1185">Reference proteome</keyword>
<organism evidence="4 5">
    <name type="scientific">Amphibalanus amphitrite</name>
    <name type="common">Striped barnacle</name>
    <name type="synonym">Balanus amphitrite</name>
    <dbReference type="NCBI Taxonomy" id="1232801"/>
    <lineage>
        <taxon>Eukaryota</taxon>
        <taxon>Metazoa</taxon>
        <taxon>Ecdysozoa</taxon>
        <taxon>Arthropoda</taxon>
        <taxon>Crustacea</taxon>
        <taxon>Multicrustacea</taxon>
        <taxon>Cirripedia</taxon>
        <taxon>Thoracica</taxon>
        <taxon>Thoracicalcarea</taxon>
        <taxon>Balanomorpha</taxon>
        <taxon>Balanoidea</taxon>
        <taxon>Balanidae</taxon>
        <taxon>Amphibalaninae</taxon>
        <taxon>Amphibalanus</taxon>
    </lineage>
</organism>
<keyword evidence="4" id="KW-0449">Lipoprotein</keyword>
<dbReference type="InterPro" id="IPR050778">
    <property type="entry name" value="Cueball_EGF_LRP_Nidogen"/>
</dbReference>
<evidence type="ECO:0000256" key="1">
    <source>
        <dbReference type="ARBA" id="ARBA00022536"/>
    </source>
</evidence>
<dbReference type="GO" id="GO:0042813">
    <property type="term" value="F:Wnt receptor activity"/>
    <property type="evidence" value="ECO:0007669"/>
    <property type="project" value="TreeGrafter"/>
</dbReference>
<keyword evidence="4" id="KW-0675">Receptor</keyword>
<dbReference type="SUPFAM" id="SSF57184">
    <property type="entry name" value="Growth factor receptor domain"/>
    <property type="match status" value="1"/>
</dbReference>